<dbReference type="GO" id="GO:1990904">
    <property type="term" value="C:ribonucleoprotein complex"/>
    <property type="evidence" value="ECO:0007669"/>
    <property type="project" value="UniProtKB-UniRule"/>
</dbReference>
<name>A0AA38IHJ4_9CUCU</name>
<dbReference type="SMART" id="SM00715">
    <property type="entry name" value="LA"/>
    <property type="match status" value="1"/>
</dbReference>
<dbReference type="Gene3D" id="1.10.10.10">
    <property type="entry name" value="Winged helix-like DNA-binding domain superfamily/Winged helix DNA-binding domain"/>
    <property type="match status" value="1"/>
</dbReference>
<evidence type="ECO:0000256" key="2">
    <source>
        <dbReference type="ARBA" id="ARBA00022884"/>
    </source>
</evidence>
<dbReference type="EMBL" id="JALNTZ010000004">
    <property type="protein sequence ID" value="KAJ3655174.1"/>
    <property type="molecule type" value="Genomic_DNA"/>
</dbReference>
<feature type="domain" description="HTH La-type RNA-binding" evidence="6">
    <location>
        <begin position="1"/>
        <end position="91"/>
    </location>
</feature>
<accession>A0AA38IHJ4</accession>
<dbReference type="GO" id="GO:0010494">
    <property type="term" value="C:cytoplasmic stress granule"/>
    <property type="evidence" value="ECO:0007669"/>
    <property type="project" value="TreeGrafter"/>
</dbReference>
<comment type="subcellular location">
    <subcellularLocation>
        <location evidence="1">Nucleus</location>
    </subcellularLocation>
</comment>
<reference evidence="8" key="1">
    <citation type="journal article" date="2023" name="G3 (Bethesda)">
        <title>Whole genome assemblies of Zophobas morio and Tenebrio molitor.</title>
        <authorList>
            <person name="Kaur S."/>
            <person name="Stinson S.A."/>
            <person name="diCenzo G.C."/>
        </authorList>
    </citation>
    <scope>NUCLEOTIDE SEQUENCE</scope>
    <source>
        <strain evidence="8">QUZm001</strain>
    </source>
</reference>
<dbReference type="Pfam" id="PF08777">
    <property type="entry name" value="RRM_3"/>
    <property type="match status" value="1"/>
</dbReference>
<keyword evidence="2 4" id="KW-0694">RNA-binding</keyword>
<dbReference type="CDD" id="cd12291">
    <property type="entry name" value="RRM1_La"/>
    <property type="match status" value="1"/>
</dbReference>
<evidence type="ECO:0000259" key="7">
    <source>
        <dbReference type="PROSITE" id="PS51939"/>
    </source>
</evidence>
<dbReference type="SUPFAM" id="SSF46785">
    <property type="entry name" value="Winged helix' DNA-binding domain"/>
    <property type="match status" value="1"/>
</dbReference>
<dbReference type="Proteomes" id="UP001168821">
    <property type="component" value="Unassembled WGS sequence"/>
</dbReference>
<dbReference type="Pfam" id="PF05383">
    <property type="entry name" value="La"/>
    <property type="match status" value="1"/>
</dbReference>
<dbReference type="Pfam" id="PF00076">
    <property type="entry name" value="RRM_1"/>
    <property type="match status" value="1"/>
</dbReference>
<organism evidence="8 9">
    <name type="scientific">Zophobas morio</name>
    <dbReference type="NCBI Taxonomy" id="2755281"/>
    <lineage>
        <taxon>Eukaryota</taxon>
        <taxon>Metazoa</taxon>
        <taxon>Ecdysozoa</taxon>
        <taxon>Arthropoda</taxon>
        <taxon>Hexapoda</taxon>
        <taxon>Insecta</taxon>
        <taxon>Pterygota</taxon>
        <taxon>Neoptera</taxon>
        <taxon>Endopterygota</taxon>
        <taxon>Coleoptera</taxon>
        <taxon>Polyphaga</taxon>
        <taxon>Cucujiformia</taxon>
        <taxon>Tenebrionidae</taxon>
        <taxon>Zophobas</taxon>
    </lineage>
</organism>
<evidence type="ECO:0000256" key="3">
    <source>
        <dbReference type="ARBA" id="ARBA00023242"/>
    </source>
</evidence>
<dbReference type="InterPro" id="IPR014886">
    <property type="entry name" value="La_xRRM"/>
</dbReference>
<evidence type="ECO:0000256" key="1">
    <source>
        <dbReference type="ARBA" id="ARBA00004123"/>
    </source>
</evidence>
<dbReference type="PANTHER" id="PTHR22792">
    <property type="entry name" value="LUPUS LA PROTEIN-RELATED"/>
    <property type="match status" value="1"/>
</dbReference>
<dbReference type="AlphaFoldDB" id="A0AA38IHJ4"/>
<dbReference type="InterPro" id="IPR045180">
    <property type="entry name" value="La_dom_prot"/>
</dbReference>
<dbReference type="CDD" id="cd08028">
    <property type="entry name" value="LARP_3"/>
    <property type="match status" value="1"/>
</dbReference>
<dbReference type="GO" id="GO:0003729">
    <property type="term" value="F:mRNA binding"/>
    <property type="evidence" value="ECO:0007669"/>
    <property type="project" value="TreeGrafter"/>
</dbReference>
<dbReference type="GO" id="GO:0008033">
    <property type="term" value="P:tRNA processing"/>
    <property type="evidence" value="ECO:0007669"/>
    <property type="project" value="TreeGrafter"/>
</dbReference>
<dbReference type="PROSITE" id="PS50961">
    <property type="entry name" value="HTH_LA"/>
    <property type="match status" value="1"/>
</dbReference>
<sequence>MASELESKIIRQIEYYFGNINLPRDKFMQEKLKEDDGWISLEVLLTFKRLASLSEDPEVIATAVEKAENGLVEVSEDRKKIRRNPDLPLPELNDARKKELMERTAYAKGFPLDESLNEIISFMDQYGPVDSVNRRSTKDHKFKGSCFIIFKDKDTCQKFIDQESVKYKDTELIRKWQDKYFAEKKKEYEDRVKSKKDKKQAKLEEKCKQLEYPKGAAIHFTGIPEGKSLTREEIKEKIVQVDESVTVSFIEFYKGDVEGYLRFSAENAAVDFVKKLTDEELEVSEVKLKLKVLEGTEEEEYLKKTAEAVTKMREKAKLGKNNRKRRGNFSNGRESKTKKTE</sequence>
<comment type="caution">
    <text evidence="8">The sequence shown here is derived from an EMBL/GenBank/DDBJ whole genome shotgun (WGS) entry which is preliminary data.</text>
</comment>
<proteinExistence type="predicted"/>
<dbReference type="InterPro" id="IPR002344">
    <property type="entry name" value="Lupus_La"/>
</dbReference>
<evidence type="ECO:0008006" key="10">
    <source>
        <dbReference type="Google" id="ProtNLM"/>
    </source>
</evidence>
<dbReference type="Gene3D" id="3.30.70.330">
    <property type="match status" value="2"/>
</dbReference>
<evidence type="ECO:0000313" key="9">
    <source>
        <dbReference type="Proteomes" id="UP001168821"/>
    </source>
</evidence>
<feature type="compositionally biased region" description="Basic residues" evidence="5">
    <location>
        <begin position="318"/>
        <end position="327"/>
    </location>
</feature>
<dbReference type="InterPro" id="IPR012677">
    <property type="entry name" value="Nucleotide-bd_a/b_plait_sf"/>
</dbReference>
<dbReference type="InterPro" id="IPR000504">
    <property type="entry name" value="RRM_dom"/>
</dbReference>
<dbReference type="InterPro" id="IPR036388">
    <property type="entry name" value="WH-like_DNA-bd_sf"/>
</dbReference>
<dbReference type="GO" id="GO:0005829">
    <property type="term" value="C:cytosol"/>
    <property type="evidence" value="ECO:0007669"/>
    <property type="project" value="TreeGrafter"/>
</dbReference>
<dbReference type="GO" id="GO:0045727">
    <property type="term" value="P:positive regulation of translation"/>
    <property type="evidence" value="ECO:0007669"/>
    <property type="project" value="TreeGrafter"/>
</dbReference>
<evidence type="ECO:0000259" key="6">
    <source>
        <dbReference type="PROSITE" id="PS50961"/>
    </source>
</evidence>
<evidence type="ECO:0000256" key="4">
    <source>
        <dbReference type="PROSITE-ProRule" id="PRU00332"/>
    </source>
</evidence>
<evidence type="ECO:0000313" key="8">
    <source>
        <dbReference type="EMBL" id="KAJ3655174.1"/>
    </source>
</evidence>
<dbReference type="PANTHER" id="PTHR22792:SF166">
    <property type="entry name" value="LUPUS LA PROTEIN HOMOLOG"/>
    <property type="match status" value="1"/>
</dbReference>
<dbReference type="SMART" id="SM00360">
    <property type="entry name" value="RRM"/>
    <property type="match status" value="1"/>
</dbReference>
<dbReference type="InterPro" id="IPR006630">
    <property type="entry name" value="La_HTH"/>
</dbReference>
<dbReference type="PRINTS" id="PR00302">
    <property type="entry name" value="LUPUSLA"/>
</dbReference>
<protein>
    <recommendedName>
        <fullName evidence="10">La protein-like protein</fullName>
    </recommendedName>
</protein>
<dbReference type="PROSITE" id="PS51939">
    <property type="entry name" value="XRRM"/>
    <property type="match status" value="1"/>
</dbReference>
<dbReference type="InterPro" id="IPR035979">
    <property type="entry name" value="RBD_domain_sf"/>
</dbReference>
<evidence type="ECO:0000256" key="5">
    <source>
        <dbReference type="SAM" id="MobiDB-lite"/>
    </source>
</evidence>
<dbReference type="SUPFAM" id="SSF54928">
    <property type="entry name" value="RNA-binding domain, RBD"/>
    <property type="match status" value="1"/>
</dbReference>
<feature type="region of interest" description="Disordered" evidence="5">
    <location>
        <begin position="313"/>
        <end position="341"/>
    </location>
</feature>
<dbReference type="InterPro" id="IPR036390">
    <property type="entry name" value="WH_DNA-bd_sf"/>
</dbReference>
<gene>
    <name evidence="8" type="ORF">Zmor_014311</name>
</gene>
<feature type="domain" description="XRRM" evidence="7">
    <location>
        <begin position="211"/>
        <end position="337"/>
    </location>
</feature>
<keyword evidence="9" id="KW-1185">Reference proteome</keyword>
<dbReference type="GO" id="GO:0005634">
    <property type="term" value="C:nucleus"/>
    <property type="evidence" value="ECO:0007669"/>
    <property type="project" value="UniProtKB-SubCell"/>
</dbReference>
<keyword evidence="3" id="KW-0539">Nucleus</keyword>